<evidence type="ECO:0000313" key="7">
    <source>
        <dbReference type="Proteomes" id="UP000259030"/>
    </source>
</evidence>
<accession>A0A221T2C4</accession>
<feature type="transmembrane region" description="Helical" evidence="4">
    <location>
        <begin position="266"/>
        <end position="290"/>
    </location>
</feature>
<feature type="transmembrane region" description="Helical" evidence="4">
    <location>
        <begin position="143"/>
        <end position="167"/>
    </location>
</feature>
<feature type="transmembrane region" description="Helical" evidence="4">
    <location>
        <begin position="84"/>
        <end position="102"/>
    </location>
</feature>
<keyword evidence="7" id="KW-1185">Reference proteome</keyword>
<evidence type="ECO:0000313" key="6">
    <source>
        <dbReference type="EMBL" id="ASN83016.1"/>
    </source>
</evidence>
<feature type="transmembrane region" description="Helical" evidence="4">
    <location>
        <begin position="237"/>
        <end position="260"/>
    </location>
</feature>
<keyword evidence="3 4" id="KW-0472">Membrane</keyword>
<reference evidence="6 7" key="1">
    <citation type="submission" date="2017-05" db="EMBL/GenBank/DDBJ databases">
        <title>The complete genome sequence of Deinococcus ficus isolated from the rhizosphere of the Ficus religiosa L. in Taiwan.</title>
        <authorList>
            <person name="Wu K.-M."/>
            <person name="Liao T.-L."/>
            <person name="Liu Y.-M."/>
            <person name="Young C.-C."/>
            <person name="Tsai S.-F."/>
        </authorList>
    </citation>
    <scope>NUCLEOTIDE SEQUENCE [LARGE SCALE GENOMIC DNA]</scope>
    <source>
        <strain evidence="6 7">CC-FR2-10</strain>
        <plasmid evidence="7">pdfi2</plasmid>
    </source>
</reference>
<keyword evidence="6" id="KW-0614">Plasmid</keyword>
<evidence type="ECO:0000256" key="3">
    <source>
        <dbReference type="ARBA" id="ARBA00023136"/>
    </source>
</evidence>
<dbReference type="InterPro" id="IPR036259">
    <property type="entry name" value="MFS_trans_sf"/>
</dbReference>
<feature type="domain" description="Major facilitator superfamily (MFS) profile" evidence="5">
    <location>
        <begin position="17"/>
        <end position="416"/>
    </location>
</feature>
<dbReference type="Gene3D" id="1.20.1250.20">
    <property type="entry name" value="MFS general substrate transporter like domains"/>
    <property type="match status" value="2"/>
</dbReference>
<dbReference type="STRING" id="317577.GCA_000419625_03275"/>
<dbReference type="SUPFAM" id="SSF103473">
    <property type="entry name" value="MFS general substrate transporter"/>
    <property type="match status" value="1"/>
</dbReference>
<dbReference type="PROSITE" id="PS50850">
    <property type="entry name" value="MFS"/>
    <property type="match status" value="1"/>
</dbReference>
<keyword evidence="2 4" id="KW-1133">Transmembrane helix</keyword>
<sequence length="421" mass="42979">MTAGQRRGGTVVYYGWVVVAVTVAALLLAAGGRSAPGVFLLPMEADLGLSRGVLSLAGSLGMLTFGLAAPFTGGLIDRHGPRRVATVGLLAVAVAFAVSTLARSPLALQLTWGVFSGVATGLVGSVLGATVATRWFRRRRGLVVGLFGAATSAGQLMFIPLLTVLASSVGWKGGSLALAGLAVALAPVVWWLMRDSPADLNLAPDGDPVDAGVAGAGQGAGRADPQVMWRAVRSPEFWLLALTFFVCGATSTGIVGMHFMAFCGDLGLTAGFAAGMLALMGTFNFVGTLGSGYLTDRVDPRLLLGAYYAFRGLSLVLLPLVPPGAAFLAFAVLFGLDYIATVPPTTALTADVFGRENVGVVYGWVFFAHQLGAALAAWLGGVARDALGSYTPAFIAAAVLAGAAAVLALRIQPARSRLAAA</sequence>
<evidence type="ECO:0000256" key="1">
    <source>
        <dbReference type="ARBA" id="ARBA00022692"/>
    </source>
</evidence>
<keyword evidence="1 4" id="KW-0812">Transmembrane</keyword>
<dbReference type="RefSeq" id="WP_027462232.1">
    <property type="nucleotide sequence ID" value="NZ_CP021083.1"/>
</dbReference>
<dbReference type="KEGG" id="dfc:DFI_17705"/>
<protein>
    <submittedName>
        <fullName evidence="6">MFS transporter</fullName>
    </submittedName>
</protein>
<dbReference type="AlphaFoldDB" id="A0A221T2C4"/>
<gene>
    <name evidence="6" type="ORF">DFI_17705</name>
</gene>
<feature type="transmembrane region" description="Helical" evidence="4">
    <location>
        <begin position="387"/>
        <end position="409"/>
    </location>
</feature>
<feature type="transmembrane region" description="Helical" evidence="4">
    <location>
        <begin position="12"/>
        <end position="32"/>
    </location>
</feature>
<dbReference type="EMBL" id="CP021083">
    <property type="protein sequence ID" value="ASN83016.1"/>
    <property type="molecule type" value="Genomic_DNA"/>
</dbReference>
<dbReference type="Pfam" id="PF07690">
    <property type="entry name" value="MFS_1"/>
    <property type="match status" value="1"/>
</dbReference>
<dbReference type="Proteomes" id="UP000259030">
    <property type="component" value="Plasmid pDFI2"/>
</dbReference>
<feature type="transmembrane region" description="Helical" evidence="4">
    <location>
        <begin position="360"/>
        <end position="381"/>
    </location>
</feature>
<dbReference type="InterPro" id="IPR050327">
    <property type="entry name" value="Proton-linked_MCT"/>
</dbReference>
<dbReference type="PANTHER" id="PTHR11360">
    <property type="entry name" value="MONOCARBOXYLATE TRANSPORTER"/>
    <property type="match status" value="1"/>
</dbReference>
<dbReference type="InterPro" id="IPR020846">
    <property type="entry name" value="MFS_dom"/>
</dbReference>
<geneLocation type="plasmid" evidence="7">
    <name>pdfi2</name>
</geneLocation>
<proteinExistence type="predicted"/>
<evidence type="ECO:0000256" key="4">
    <source>
        <dbReference type="SAM" id="Phobius"/>
    </source>
</evidence>
<dbReference type="CDD" id="cd17355">
    <property type="entry name" value="MFS_YcxA_like"/>
    <property type="match status" value="1"/>
</dbReference>
<dbReference type="GO" id="GO:0022857">
    <property type="term" value="F:transmembrane transporter activity"/>
    <property type="evidence" value="ECO:0007669"/>
    <property type="project" value="InterPro"/>
</dbReference>
<dbReference type="InterPro" id="IPR011701">
    <property type="entry name" value="MFS"/>
</dbReference>
<dbReference type="PANTHER" id="PTHR11360:SF284">
    <property type="entry name" value="EG:103B4.3 PROTEIN-RELATED"/>
    <property type="match status" value="1"/>
</dbReference>
<name>A0A221T2C4_9DEIO</name>
<feature type="transmembrane region" description="Helical" evidence="4">
    <location>
        <begin position="173"/>
        <end position="193"/>
    </location>
</feature>
<feature type="transmembrane region" description="Helical" evidence="4">
    <location>
        <begin position="114"/>
        <end position="136"/>
    </location>
</feature>
<evidence type="ECO:0000256" key="2">
    <source>
        <dbReference type="ARBA" id="ARBA00022989"/>
    </source>
</evidence>
<evidence type="ECO:0000259" key="5">
    <source>
        <dbReference type="PROSITE" id="PS50850"/>
    </source>
</evidence>
<feature type="transmembrane region" description="Helical" evidence="4">
    <location>
        <begin position="52"/>
        <end position="72"/>
    </location>
</feature>
<organism evidence="6 7">
    <name type="scientific">Deinococcus ficus</name>
    <dbReference type="NCBI Taxonomy" id="317577"/>
    <lineage>
        <taxon>Bacteria</taxon>
        <taxon>Thermotogati</taxon>
        <taxon>Deinococcota</taxon>
        <taxon>Deinococci</taxon>
        <taxon>Deinococcales</taxon>
        <taxon>Deinococcaceae</taxon>
        <taxon>Deinococcus</taxon>
    </lineage>
</organism>